<proteinExistence type="predicted"/>
<feature type="region of interest" description="Disordered" evidence="1">
    <location>
        <begin position="283"/>
        <end position="314"/>
    </location>
</feature>
<feature type="compositionally biased region" description="Low complexity" evidence="1">
    <location>
        <begin position="175"/>
        <end position="184"/>
    </location>
</feature>
<dbReference type="EMBL" id="JADIMZ010000113">
    <property type="protein sequence ID" value="MBO8433172.1"/>
    <property type="molecule type" value="Genomic_DNA"/>
</dbReference>
<feature type="region of interest" description="Disordered" evidence="1">
    <location>
        <begin position="161"/>
        <end position="194"/>
    </location>
</feature>
<dbReference type="Proteomes" id="UP000823612">
    <property type="component" value="Unassembled WGS sequence"/>
</dbReference>
<evidence type="ECO:0000256" key="1">
    <source>
        <dbReference type="SAM" id="MobiDB-lite"/>
    </source>
</evidence>
<comment type="caution">
    <text evidence="2">The sequence shown here is derived from an EMBL/GenBank/DDBJ whole genome shotgun (WGS) entry which is preliminary data.</text>
</comment>
<gene>
    <name evidence="2" type="ORF">IAB08_07770</name>
</gene>
<reference evidence="2" key="2">
    <citation type="journal article" date="2021" name="PeerJ">
        <title>Extensive microbial diversity within the chicken gut microbiome revealed by metagenomics and culture.</title>
        <authorList>
            <person name="Gilroy R."/>
            <person name="Ravi A."/>
            <person name="Getino M."/>
            <person name="Pursley I."/>
            <person name="Horton D.L."/>
            <person name="Alikhan N.F."/>
            <person name="Baker D."/>
            <person name="Gharbi K."/>
            <person name="Hall N."/>
            <person name="Watson M."/>
            <person name="Adriaenssens E.M."/>
            <person name="Foster-Nyarko E."/>
            <person name="Jarju S."/>
            <person name="Secka A."/>
            <person name="Antonio M."/>
            <person name="Oren A."/>
            <person name="Chaudhuri R.R."/>
            <person name="La Ragione R."/>
            <person name="Hildebrand F."/>
            <person name="Pallen M.J."/>
        </authorList>
    </citation>
    <scope>NUCLEOTIDE SEQUENCE</scope>
    <source>
        <strain evidence="2">2889</strain>
    </source>
</reference>
<accession>A0A9D9DS61</accession>
<evidence type="ECO:0000313" key="2">
    <source>
        <dbReference type="EMBL" id="MBO8433172.1"/>
    </source>
</evidence>
<evidence type="ECO:0000313" key="3">
    <source>
        <dbReference type="Proteomes" id="UP000823612"/>
    </source>
</evidence>
<sequence>MDEGFLRLSRRFFSNEMWKEARVFSGCEAWLDLIQSARFDATGEAYSEYIGGREISYSRGQYPASISFLTKRWKWSEKKVRYFLAKLKKKGMITTCHLQGMNVITLCNYDEYNPIRGEQKGNGKGVDLGIDNTNKINELSDALGRLRAELRASTEEISQKMENLGQAKGKKKKNINNNPEDNNIPPTPPKGEGINLKARSLFESHYRDTFGSDYYWTAKDAGAMSQLLRKLKFQREQKQMDTSDESILYALRYLLSSISEGWIFENFSVANINSKFNEIVSQAKSRKNGKSSNQVQPGGAYPAGKTAKDKAASRQSLEDLADAILGEYQAENRP</sequence>
<protein>
    <submittedName>
        <fullName evidence="2">Uncharacterized protein</fullName>
    </submittedName>
</protein>
<organism evidence="2 3">
    <name type="scientific">Candidatus Pullibacteroides excrementavium</name>
    <dbReference type="NCBI Taxonomy" id="2840905"/>
    <lineage>
        <taxon>Bacteria</taxon>
        <taxon>Pseudomonadati</taxon>
        <taxon>Bacteroidota</taxon>
        <taxon>Bacteroidia</taxon>
        <taxon>Bacteroidales</taxon>
        <taxon>Candidatus Pullibacteroides</taxon>
    </lineage>
</organism>
<reference evidence="2" key="1">
    <citation type="submission" date="2020-10" db="EMBL/GenBank/DDBJ databases">
        <authorList>
            <person name="Gilroy R."/>
        </authorList>
    </citation>
    <scope>NUCLEOTIDE SEQUENCE</scope>
    <source>
        <strain evidence="2">2889</strain>
    </source>
</reference>
<name>A0A9D9DS61_9BACT</name>
<dbReference type="AlphaFoldDB" id="A0A9D9DS61"/>